<accession>A0A316G0U3</accession>
<dbReference type="Proteomes" id="UP000245790">
    <property type="component" value="Unassembled WGS sequence"/>
</dbReference>
<dbReference type="InterPro" id="IPR007157">
    <property type="entry name" value="PspA_VIPP1"/>
</dbReference>
<dbReference type="EMBL" id="QGGU01000010">
    <property type="protein sequence ID" value="PWK47967.1"/>
    <property type="molecule type" value="Genomic_DNA"/>
</dbReference>
<evidence type="ECO:0000313" key="3">
    <source>
        <dbReference type="EMBL" id="PWK47967.1"/>
    </source>
</evidence>
<dbReference type="NCBIfam" id="TIGR02977">
    <property type="entry name" value="phageshock_pspA"/>
    <property type="match status" value="1"/>
</dbReference>
<dbReference type="OrthoDB" id="9779630at2"/>
<dbReference type="Pfam" id="PF04012">
    <property type="entry name" value="PspA_IM30"/>
    <property type="match status" value="1"/>
</dbReference>
<evidence type="ECO:0000256" key="2">
    <source>
        <dbReference type="SAM" id="Coils"/>
    </source>
</evidence>
<sequence length="220" mass="25324">MGVFGRLSDIINSNINSLLDKAEDPEKLVRLIIQEMEQTLIEVRSASARTIADKKELSRKMASIEKDIACWQEKAELAVSKERDDLATAALQEKNRLEQVFNVQKQEMKELEGALEKLEFDVSRLQSKLNEAVARRDTMLLRQQTLCQQKQVKQQVNRPNLNSAFEKFEMFERKIDQMEAEVEAMSLGQNVSLKHQIDDLVVSEHIENELKALKQKVAKQ</sequence>
<keyword evidence="4" id="KW-1185">Reference proteome</keyword>
<dbReference type="PANTHER" id="PTHR31088:SF6">
    <property type="entry name" value="PHAGE SHOCK PROTEIN A"/>
    <property type="match status" value="1"/>
</dbReference>
<dbReference type="InterPro" id="IPR014319">
    <property type="entry name" value="Phageshock_PspA"/>
</dbReference>
<gene>
    <name evidence="3" type="ORF">C8D97_110183</name>
</gene>
<dbReference type="GO" id="GO:0009271">
    <property type="term" value="P:phage shock"/>
    <property type="evidence" value="ECO:0007669"/>
    <property type="project" value="TreeGrafter"/>
</dbReference>
<comment type="similarity">
    <text evidence="1">Belongs to the PspA/Vipp/IM30 family.</text>
</comment>
<protein>
    <submittedName>
        <fullName evidence="3">Phage shock protein A (PspA) family protein</fullName>
    </submittedName>
</protein>
<evidence type="ECO:0000256" key="1">
    <source>
        <dbReference type="ARBA" id="ARBA00043985"/>
    </source>
</evidence>
<dbReference type="RefSeq" id="WP_109764497.1">
    <property type="nucleotide sequence ID" value="NZ_QGGU01000010.1"/>
</dbReference>
<evidence type="ECO:0000313" key="4">
    <source>
        <dbReference type="Proteomes" id="UP000245790"/>
    </source>
</evidence>
<reference evidence="3 4" key="1">
    <citation type="submission" date="2018-05" db="EMBL/GenBank/DDBJ databases">
        <title>Genomic Encyclopedia of Type Strains, Phase IV (KMG-IV): sequencing the most valuable type-strain genomes for metagenomic binning, comparative biology and taxonomic classification.</title>
        <authorList>
            <person name="Goeker M."/>
        </authorList>
    </citation>
    <scope>NUCLEOTIDE SEQUENCE [LARGE SCALE GENOMIC DNA]</scope>
    <source>
        <strain evidence="3 4">DSM 25350</strain>
    </source>
</reference>
<feature type="coiled-coil region" evidence="2">
    <location>
        <begin position="54"/>
        <end position="135"/>
    </location>
</feature>
<dbReference type="PANTHER" id="PTHR31088">
    <property type="entry name" value="MEMBRANE-ASSOCIATED PROTEIN VIPP1, CHLOROPLASTIC"/>
    <property type="match status" value="1"/>
</dbReference>
<keyword evidence="2" id="KW-0175">Coiled coil</keyword>
<proteinExistence type="inferred from homology"/>
<dbReference type="AlphaFoldDB" id="A0A316G0U3"/>
<dbReference type="GO" id="GO:0005829">
    <property type="term" value="C:cytosol"/>
    <property type="evidence" value="ECO:0007669"/>
    <property type="project" value="TreeGrafter"/>
</dbReference>
<comment type="caution">
    <text evidence="3">The sequence shown here is derived from an EMBL/GenBank/DDBJ whole genome shotgun (WGS) entry which is preliminary data.</text>
</comment>
<name>A0A316G0U3_9GAMM</name>
<organism evidence="3 4">
    <name type="scientific">Pleionea mediterranea</name>
    <dbReference type="NCBI Taxonomy" id="523701"/>
    <lineage>
        <taxon>Bacteria</taxon>
        <taxon>Pseudomonadati</taxon>
        <taxon>Pseudomonadota</taxon>
        <taxon>Gammaproteobacteria</taxon>
        <taxon>Oceanospirillales</taxon>
        <taxon>Pleioneaceae</taxon>
        <taxon>Pleionea</taxon>
    </lineage>
</organism>